<proteinExistence type="predicted"/>
<dbReference type="AlphaFoldDB" id="A0A1W1D251"/>
<dbReference type="EMBL" id="FPHP01000002">
    <property type="protein sequence ID" value="SFV74644.1"/>
    <property type="molecule type" value="Genomic_DNA"/>
</dbReference>
<sequence>MADIAFGTQKISIHNPQHIQALKEAIKSGIKMIITSSEYLHGDANRAVAVAFREFEYDDVADVEIVSKFSYKENEDIAQKLSDTLKELELEQLDCYMFYKVENHLRDAFQKGMNQDERFDYVNDIIYQVFVALEQEVKEKRIKTYGIGSESFALNPKMEYFFPYEDLIALADMAAKKVGNKQNSLTTIEIPINLLEQEGLKCASWAKKNGLRVIASRALSGVYENQIYRLASYDESATYYNYLNELLEICDNETLQSLYNLIEELDATKHKFGWVEDFDHFFFTQAIPHIQKVLQDLDTEYQETMIQYIDIFFAEYRKMVAYECSLKTKKLLDTLEIKCPSSLQECAIEFLEQQENIDFIEIGMRKPSYVNEFL</sequence>
<protein>
    <recommendedName>
        <fullName evidence="1">NADP-dependent oxidoreductase domain-containing protein</fullName>
    </recommendedName>
</protein>
<organism evidence="2">
    <name type="scientific">hydrothermal vent metagenome</name>
    <dbReference type="NCBI Taxonomy" id="652676"/>
    <lineage>
        <taxon>unclassified sequences</taxon>
        <taxon>metagenomes</taxon>
        <taxon>ecological metagenomes</taxon>
    </lineage>
</organism>
<reference evidence="2" key="1">
    <citation type="submission" date="2016-10" db="EMBL/GenBank/DDBJ databases">
        <authorList>
            <person name="de Groot N.N."/>
        </authorList>
    </citation>
    <scope>NUCLEOTIDE SEQUENCE</scope>
</reference>
<evidence type="ECO:0000313" key="2">
    <source>
        <dbReference type="EMBL" id="SFV74644.1"/>
    </source>
</evidence>
<dbReference type="InterPro" id="IPR023210">
    <property type="entry name" value="NADP_OxRdtase_dom"/>
</dbReference>
<feature type="domain" description="NADP-dependent oxidoreductase" evidence="1">
    <location>
        <begin position="5"/>
        <end position="252"/>
    </location>
</feature>
<evidence type="ECO:0000259" key="1">
    <source>
        <dbReference type="Pfam" id="PF00248"/>
    </source>
</evidence>
<dbReference type="SUPFAM" id="SSF51430">
    <property type="entry name" value="NAD(P)-linked oxidoreductase"/>
    <property type="match status" value="1"/>
</dbReference>
<gene>
    <name evidence="2" type="ORF">MNB_SM-3-535</name>
</gene>
<dbReference type="InterPro" id="IPR036812">
    <property type="entry name" value="NAD(P)_OxRdtase_dom_sf"/>
</dbReference>
<dbReference type="Pfam" id="PF00248">
    <property type="entry name" value="Aldo_ket_red"/>
    <property type="match status" value="1"/>
</dbReference>
<accession>A0A1W1D251</accession>
<name>A0A1W1D251_9ZZZZ</name>
<dbReference type="Gene3D" id="3.20.20.100">
    <property type="entry name" value="NADP-dependent oxidoreductase domain"/>
    <property type="match status" value="1"/>
</dbReference>